<reference evidence="1" key="2">
    <citation type="submission" date="2020-09" db="EMBL/GenBank/DDBJ databases">
        <authorList>
            <person name="Sun Q."/>
            <person name="Ohkuma M."/>
        </authorList>
    </citation>
    <scope>NUCLEOTIDE SEQUENCE</scope>
    <source>
        <strain evidence="1">JCM 19831</strain>
    </source>
</reference>
<keyword evidence="2" id="KW-1185">Reference proteome</keyword>
<sequence length="88" mass="9562">MFTSVVTGRLLRGAARWVQMPRSWTAWQAQMCERWSGLARVQRCSGPAWQVRVSVQRCPHVAVSGGAAGCADMTLPFQCTSGGSTDDC</sequence>
<dbReference type="Proteomes" id="UP000642070">
    <property type="component" value="Unassembled WGS sequence"/>
</dbReference>
<reference evidence="1" key="1">
    <citation type="journal article" date="2014" name="Int. J. Syst. Evol. Microbiol.">
        <title>Complete genome sequence of Corynebacterium casei LMG S-19264T (=DSM 44701T), isolated from a smear-ripened cheese.</title>
        <authorList>
            <consortium name="US DOE Joint Genome Institute (JGI-PGF)"/>
            <person name="Walter F."/>
            <person name="Albersmeier A."/>
            <person name="Kalinowski J."/>
            <person name="Ruckert C."/>
        </authorList>
    </citation>
    <scope>NUCLEOTIDE SEQUENCE</scope>
    <source>
        <strain evidence="1">JCM 19831</strain>
    </source>
</reference>
<dbReference type="AlphaFoldDB" id="A0A917U568"/>
<organism evidence="1 2">
    <name type="scientific">Dactylosporangium sucinum</name>
    <dbReference type="NCBI Taxonomy" id="1424081"/>
    <lineage>
        <taxon>Bacteria</taxon>
        <taxon>Bacillati</taxon>
        <taxon>Actinomycetota</taxon>
        <taxon>Actinomycetes</taxon>
        <taxon>Micromonosporales</taxon>
        <taxon>Micromonosporaceae</taxon>
        <taxon>Dactylosporangium</taxon>
    </lineage>
</organism>
<comment type="caution">
    <text evidence="1">The sequence shown here is derived from an EMBL/GenBank/DDBJ whole genome shotgun (WGS) entry which is preliminary data.</text>
</comment>
<proteinExistence type="predicted"/>
<evidence type="ECO:0000313" key="1">
    <source>
        <dbReference type="EMBL" id="GGM54378.1"/>
    </source>
</evidence>
<accession>A0A917U568</accession>
<gene>
    <name evidence="1" type="ORF">GCM10007977_064980</name>
</gene>
<protein>
    <submittedName>
        <fullName evidence="1">Uncharacterized protein</fullName>
    </submittedName>
</protein>
<evidence type="ECO:0000313" key="2">
    <source>
        <dbReference type="Proteomes" id="UP000642070"/>
    </source>
</evidence>
<dbReference type="EMBL" id="BMPI01000036">
    <property type="protein sequence ID" value="GGM54378.1"/>
    <property type="molecule type" value="Genomic_DNA"/>
</dbReference>
<name>A0A917U568_9ACTN</name>